<dbReference type="GO" id="GO:0003700">
    <property type="term" value="F:DNA-binding transcription factor activity"/>
    <property type="evidence" value="ECO:0007669"/>
    <property type="project" value="InterPro"/>
</dbReference>
<evidence type="ECO:0000256" key="2">
    <source>
        <dbReference type="SAM" id="MobiDB-lite"/>
    </source>
</evidence>
<dbReference type="GeneID" id="27361623"/>
<dbReference type="InterPro" id="IPR050987">
    <property type="entry name" value="AtrR-like"/>
</dbReference>
<organism evidence="4 5">
    <name type="scientific">Exophiala oligosperma</name>
    <dbReference type="NCBI Taxonomy" id="215243"/>
    <lineage>
        <taxon>Eukaryota</taxon>
        <taxon>Fungi</taxon>
        <taxon>Dikarya</taxon>
        <taxon>Ascomycota</taxon>
        <taxon>Pezizomycotina</taxon>
        <taxon>Eurotiomycetes</taxon>
        <taxon>Chaetothyriomycetidae</taxon>
        <taxon>Chaetothyriales</taxon>
        <taxon>Herpotrichiellaceae</taxon>
        <taxon>Exophiala</taxon>
    </lineage>
</organism>
<dbReference type="Proteomes" id="UP000053342">
    <property type="component" value="Unassembled WGS sequence"/>
</dbReference>
<keyword evidence="5" id="KW-1185">Reference proteome</keyword>
<feature type="region of interest" description="Disordered" evidence="2">
    <location>
        <begin position="91"/>
        <end position="138"/>
    </location>
</feature>
<dbReference type="InterPro" id="IPR007219">
    <property type="entry name" value="XnlR_reg_dom"/>
</dbReference>
<dbReference type="HOGENOM" id="CLU_385886_0_0_1"/>
<accession>A0A0D2DSH4</accession>
<evidence type="ECO:0000256" key="1">
    <source>
        <dbReference type="ARBA" id="ARBA00023242"/>
    </source>
</evidence>
<feature type="compositionally biased region" description="Polar residues" evidence="2">
    <location>
        <begin position="1"/>
        <end position="21"/>
    </location>
</feature>
<dbReference type="PANTHER" id="PTHR46910:SF1">
    <property type="entry name" value="MISCELLANEOUS ZN(II)2CYS6 TRANSCRIPTION FACTOR (EUROFUNG)-RELATED"/>
    <property type="match status" value="1"/>
</dbReference>
<dbReference type="SMART" id="SM00906">
    <property type="entry name" value="Fungal_trans"/>
    <property type="match status" value="1"/>
</dbReference>
<proteinExistence type="predicted"/>
<dbReference type="EMBL" id="KN847341">
    <property type="protein sequence ID" value="KIW38594.1"/>
    <property type="molecule type" value="Genomic_DNA"/>
</dbReference>
<dbReference type="AlphaFoldDB" id="A0A0D2DSH4"/>
<feature type="domain" description="Xylanolytic transcriptional activator regulatory" evidence="3">
    <location>
        <begin position="324"/>
        <end position="400"/>
    </location>
</feature>
<dbReference type="GO" id="GO:0003677">
    <property type="term" value="F:DNA binding"/>
    <property type="evidence" value="ECO:0007669"/>
    <property type="project" value="InterPro"/>
</dbReference>
<dbReference type="GO" id="GO:0008270">
    <property type="term" value="F:zinc ion binding"/>
    <property type="evidence" value="ECO:0007669"/>
    <property type="project" value="InterPro"/>
</dbReference>
<dbReference type="CDD" id="cd12148">
    <property type="entry name" value="fungal_TF_MHR"/>
    <property type="match status" value="1"/>
</dbReference>
<feature type="region of interest" description="Disordered" evidence="2">
    <location>
        <begin position="1"/>
        <end position="43"/>
    </location>
</feature>
<dbReference type="Pfam" id="PF04082">
    <property type="entry name" value="Fungal_trans"/>
    <property type="match status" value="1"/>
</dbReference>
<evidence type="ECO:0000313" key="5">
    <source>
        <dbReference type="Proteomes" id="UP000053342"/>
    </source>
</evidence>
<dbReference type="GO" id="GO:0006351">
    <property type="term" value="P:DNA-templated transcription"/>
    <property type="evidence" value="ECO:0007669"/>
    <property type="project" value="InterPro"/>
</dbReference>
<gene>
    <name evidence="4" type="ORF">PV06_09549</name>
</gene>
<dbReference type="VEuPathDB" id="FungiDB:PV06_09549"/>
<dbReference type="OrthoDB" id="39175at2759"/>
<keyword evidence="1" id="KW-0539">Nucleus</keyword>
<dbReference type="RefSeq" id="XP_016258810.1">
    <property type="nucleotide sequence ID" value="XM_016411003.1"/>
</dbReference>
<protein>
    <recommendedName>
        <fullName evidence="3">Xylanolytic transcriptional activator regulatory domain-containing protein</fullName>
    </recommendedName>
</protein>
<name>A0A0D2DSH4_9EURO</name>
<evidence type="ECO:0000259" key="3">
    <source>
        <dbReference type="SMART" id="SM00906"/>
    </source>
</evidence>
<reference evidence="4 5" key="1">
    <citation type="submission" date="2015-01" db="EMBL/GenBank/DDBJ databases">
        <title>The Genome Sequence of Exophiala oligosperma CBS72588.</title>
        <authorList>
            <consortium name="The Broad Institute Genomics Platform"/>
            <person name="Cuomo C."/>
            <person name="de Hoog S."/>
            <person name="Gorbushina A."/>
            <person name="Stielow B."/>
            <person name="Teixiera M."/>
            <person name="Abouelleil A."/>
            <person name="Chapman S.B."/>
            <person name="Priest M."/>
            <person name="Young S.K."/>
            <person name="Wortman J."/>
            <person name="Nusbaum C."/>
            <person name="Birren B."/>
        </authorList>
    </citation>
    <scope>NUCLEOTIDE SEQUENCE [LARGE SCALE GENOMIC DNA]</scope>
    <source>
        <strain evidence="4 5">CBS 72588</strain>
    </source>
</reference>
<sequence>MASNQNETSVTPTRMGNTSYFLNPPEEPNMPPGHGDVTASSLTNFDEPLNYDRSQQYMQLDELFDNEVLRSNVPFHDFSFLGDLINDSPDPLPGGNFAKGSVSTPATSRQREQAGTPFSKTTPISPYHPHENKLSGIDSLQPTSRKEVSQNYIPPGLFIGIDQGRGGFLGWNSIGGTLASSIRTSMTKYPHLTSNLNFEWLVQAGKHIARVDADETIQLSAEQLPAKSLAAMCIAGYFNNVHIYYPVVREQHFQTSWEALYDPSQKTHPVSSYILFCLVITIGAASDRTNSASSSPLDQFARDVFQKACTLIMFFELNGQVNLASVLCGLSIRLCQSLGLHRKSPRDFNLAPEEIKFRSQLWWITFRFETFVAMSEGRPTAVRELTYDVEVLPMCPDHNISPHTSDLSSALHRWTARLTEHCNRFSTISSLCISTDARLDALNDLDDLLVQWKEQIPTSHQPGQDVVSDLDSYMLIAPLHLEYFNLSRAVHWACIMAISMNSDAVDERHRRSLQLSEMKCLSASRSFVQTANSIADCGTGGRLFPIALHTDHYVAASAVLYRAICENPRRIAAKADLEHLRATVIHIERDSFSCEWSSTLKSTIGEMIKVAERLVEGGSAPVDSSRRDTIL</sequence>
<evidence type="ECO:0000313" key="4">
    <source>
        <dbReference type="EMBL" id="KIW38594.1"/>
    </source>
</evidence>
<dbReference type="PANTHER" id="PTHR46910">
    <property type="entry name" value="TRANSCRIPTION FACTOR PDR1"/>
    <property type="match status" value="1"/>
</dbReference>